<accession>V8NQ68</accession>
<feature type="compositionally biased region" description="Basic and acidic residues" evidence="6">
    <location>
        <begin position="81"/>
        <end position="109"/>
    </location>
</feature>
<evidence type="ECO:0000256" key="4">
    <source>
        <dbReference type="ARBA" id="ARBA00022989"/>
    </source>
</evidence>
<keyword evidence="3" id="KW-0732">Signal</keyword>
<dbReference type="Proteomes" id="UP000018936">
    <property type="component" value="Unassembled WGS sequence"/>
</dbReference>
<dbReference type="PANTHER" id="PTHR16059">
    <property type="entry name" value="ANTHRAX TOXIN RECEPTOR"/>
    <property type="match status" value="1"/>
</dbReference>
<evidence type="ECO:0000256" key="1">
    <source>
        <dbReference type="ARBA" id="ARBA00004167"/>
    </source>
</evidence>
<proteinExistence type="predicted"/>
<reference evidence="9 10" key="1">
    <citation type="journal article" date="2013" name="Proc. Natl. Acad. Sci. U.S.A.">
        <title>The king cobra genome reveals dynamic gene evolution and adaptation in the snake venom system.</title>
        <authorList>
            <person name="Vonk F.J."/>
            <person name="Casewell N.R."/>
            <person name="Henkel C.V."/>
            <person name="Heimberg A.M."/>
            <person name="Jansen H.J."/>
            <person name="McCleary R.J."/>
            <person name="Kerkkamp H.M."/>
            <person name="Vos R.A."/>
            <person name="Guerreiro I."/>
            <person name="Calvete J.J."/>
            <person name="Wuster W."/>
            <person name="Woods A.E."/>
            <person name="Logan J.M."/>
            <person name="Harrison R.A."/>
            <person name="Castoe T.A."/>
            <person name="de Koning A.P."/>
            <person name="Pollock D.D."/>
            <person name="Yandell M."/>
            <person name="Calderon D."/>
            <person name="Renjifo C."/>
            <person name="Currier R.B."/>
            <person name="Salgado D."/>
            <person name="Pla D."/>
            <person name="Sanz L."/>
            <person name="Hyder A.S."/>
            <person name="Ribeiro J.M."/>
            <person name="Arntzen J.W."/>
            <person name="van den Thillart G.E."/>
            <person name="Boetzer M."/>
            <person name="Pirovano W."/>
            <person name="Dirks R.P."/>
            <person name="Spaink H.P."/>
            <person name="Duboule D."/>
            <person name="McGlinn E."/>
            <person name="Kini R.M."/>
            <person name="Richardson M.K."/>
        </authorList>
    </citation>
    <scope>NUCLEOTIDE SEQUENCE</scope>
    <source>
        <tissue evidence="9">Blood</tissue>
    </source>
</reference>
<evidence type="ECO:0000256" key="5">
    <source>
        <dbReference type="ARBA" id="ARBA00023136"/>
    </source>
</evidence>
<dbReference type="AlphaFoldDB" id="V8NQ68"/>
<keyword evidence="10" id="KW-1185">Reference proteome</keyword>
<protein>
    <recommendedName>
        <fullName evidence="8">Anthrax toxin receptor C-terminal domain-containing protein</fullName>
    </recommendedName>
</protein>
<evidence type="ECO:0000313" key="10">
    <source>
        <dbReference type="Proteomes" id="UP000018936"/>
    </source>
</evidence>
<evidence type="ECO:0000256" key="7">
    <source>
        <dbReference type="SAM" id="Phobius"/>
    </source>
</evidence>
<gene>
    <name evidence="9" type="ORF">L345_10415</name>
</gene>
<feature type="transmembrane region" description="Helical" evidence="7">
    <location>
        <begin position="41"/>
        <end position="62"/>
    </location>
</feature>
<comment type="caution">
    <text evidence="9">The sequence shown here is derived from an EMBL/GenBank/DDBJ whole genome shotgun (WGS) entry which is preliminary data.</text>
</comment>
<evidence type="ECO:0000313" key="9">
    <source>
        <dbReference type="EMBL" id="ETE63818.1"/>
    </source>
</evidence>
<evidence type="ECO:0000259" key="8">
    <source>
        <dbReference type="Pfam" id="PF05586"/>
    </source>
</evidence>
<dbReference type="PANTHER" id="PTHR16059:SF11">
    <property type="entry name" value="ANTHRAX TOXIN RECEPTOR 1"/>
    <property type="match status" value="1"/>
</dbReference>
<feature type="region of interest" description="Disordered" evidence="6">
    <location>
        <begin position="77"/>
        <end position="120"/>
    </location>
</feature>
<evidence type="ECO:0000256" key="6">
    <source>
        <dbReference type="SAM" id="MobiDB-lite"/>
    </source>
</evidence>
<evidence type="ECO:0000256" key="2">
    <source>
        <dbReference type="ARBA" id="ARBA00022692"/>
    </source>
</evidence>
<dbReference type="GO" id="GO:0009986">
    <property type="term" value="C:cell surface"/>
    <property type="evidence" value="ECO:0007669"/>
    <property type="project" value="TreeGrafter"/>
</dbReference>
<dbReference type="GO" id="GO:0005886">
    <property type="term" value="C:plasma membrane"/>
    <property type="evidence" value="ECO:0007669"/>
    <property type="project" value="TreeGrafter"/>
</dbReference>
<feature type="non-terminal residue" evidence="9">
    <location>
        <position position="1"/>
    </location>
</feature>
<comment type="subcellular location">
    <subcellularLocation>
        <location evidence="1">Membrane</location>
        <topology evidence="1">Single-pass membrane protein</topology>
    </subcellularLocation>
</comment>
<keyword evidence="2 7" id="KW-0812">Transmembrane</keyword>
<dbReference type="Pfam" id="PF05586">
    <property type="entry name" value="Ant_C"/>
    <property type="match status" value="1"/>
</dbReference>
<dbReference type="InterPro" id="IPR008399">
    <property type="entry name" value="Anthrax_toxin_rcpt_C"/>
</dbReference>
<keyword evidence="5 7" id="KW-0472">Membrane</keyword>
<keyword evidence="4 7" id="KW-1133">Transmembrane helix</keyword>
<dbReference type="EMBL" id="AZIM01002550">
    <property type="protein sequence ID" value="ETE63818.1"/>
    <property type="molecule type" value="Genomic_DNA"/>
</dbReference>
<dbReference type="GO" id="GO:0004888">
    <property type="term" value="F:transmembrane signaling receptor activity"/>
    <property type="evidence" value="ECO:0007669"/>
    <property type="project" value="TreeGrafter"/>
</dbReference>
<sequence>MPHKEPRDISSFEIKYAAHYQYFLKLKEFGKDFKKRSDGTILAIILLILFILLALALLWWFWPLCCTVIIKEPPPPPMEDSEVRWGEKGSTEEGAKLEKAKNARVKMPEQEPSEGMSPSIWRTRGESASFNWESLFPWIQQAPELSQPRDSNEPVEMLDHENPLAWPVYSGKDDSGTCSPAHASQPRIIEAGLFLFDTACEAKGKSHF</sequence>
<feature type="domain" description="Anthrax toxin receptor C-terminal" evidence="8">
    <location>
        <begin position="83"/>
        <end position="117"/>
    </location>
</feature>
<evidence type="ECO:0000256" key="3">
    <source>
        <dbReference type="ARBA" id="ARBA00022729"/>
    </source>
</evidence>
<organism evidence="9 10">
    <name type="scientific">Ophiophagus hannah</name>
    <name type="common">King cobra</name>
    <name type="synonym">Naja hannah</name>
    <dbReference type="NCBI Taxonomy" id="8665"/>
    <lineage>
        <taxon>Eukaryota</taxon>
        <taxon>Metazoa</taxon>
        <taxon>Chordata</taxon>
        <taxon>Craniata</taxon>
        <taxon>Vertebrata</taxon>
        <taxon>Euteleostomi</taxon>
        <taxon>Lepidosauria</taxon>
        <taxon>Squamata</taxon>
        <taxon>Bifurcata</taxon>
        <taxon>Unidentata</taxon>
        <taxon>Episquamata</taxon>
        <taxon>Toxicofera</taxon>
        <taxon>Serpentes</taxon>
        <taxon>Colubroidea</taxon>
        <taxon>Elapidae</taxon>
        <taxon>Elapinae</taxon>
        <taxon>Ophiophagus</taxon>
    </lineage>
</organism>
<name>V8NQ68_OPHHA</name>